<organism evidence="12 13">
    <name type="scientific">Tieghemiomyces parasiticus</name>
    <dbReference type="NCBI Taxonomy" id="78921"/>
    <lineage>
        <taxon>Eukaryota</taxon>
        <taxon>Fungi</taxon>
        <taxon>Fungi incertae sedis</taxon>
        <taxon>Zoopagomycota</taxon>
        <taxon>Kickxellomycotina</taxon>
        <taxon>Dimargaritomycetes</taxon>
        <taxon>Dimargaritales</taxon>
        <taxon>Dimargaritaceae</taxon>
        <taxon>Tieghemiomyces</taxon>
    </lineage>
</organism>
<dbReference type="SUPFAM" id="SSF52418">
    <property type="entry name" value="Nucleoside phosphorylase/phosphoribosyltransferase catalytic domain"/>
    <property type="match status" value="1"/>
</dbReference>
<keyword evidence="5 12" id="KW-0808">Transferase</keyword>
<dbReference type="Proteomes" id="UP001150569">
    <property type="component" value="Unassembled WGS sequence"/>
</dbReference>
<dbReference type="InterPro" id="IPR005940">
    <property type="entry name" value="Anthranilate_Pribosyl_Tfrase"/>
</dbReference>
<reference evidence="12" key="1">
    <citation type="submission" date="2022-07" db="EMBL/GenBank/DDBJ databases">
        <title>Phylogenomic reconstructions and comparative analyses of Kickxellomycotina fungi.</title>
        <authorList>
            <person name="Reynolds N.K."/>
            <person name="Stajich J.E."/>
            <person name="Barry K."/>
            <person name="Grigoriev I.V."/>
            <person name="Crous P."/>
            <person name="Smith M.E."/>
        </authorList>
    </citation>
    <scope>NUCLEOTIDE SEQUENCE</scope>
    <source>
        <strain evidence="12">RSA 861</strain>
    </source>
</reference>
<comment type="similarity">
    <text evidence="8">Belongs to the anthranilate phosphoribosyltransferase family.</text>
</comment>
<keyword evidence="3" id="KW-0028">Amino-acid biosynthesis</keyword>
<feature type="domain" description="Glycosyl transferase family 3" evidence="10">
    <location>
        <begin position="93"/>
        <end position="346"/>
    </location>
</feature>
<keyword evidence="7" id="KW-0057">Aromatic amino acid biosynthesis</keyword>
<evidence type="ECO:0000256" key="4">
    <source>
        <dbReference type="ARBA" id="ARBA00022676"/>
    </source>
</evidence>
<keyword evidence="13" id="KW-1185">Reference proteome</keyword>
<dbReference type="EMBL" id="JANBPT010000666">
    <property type="protein sequence ID" value="KAJ1914800.1"/>
    <property type="molecule type" value="Genomic_DNA"/>
</dbReference>
<evidence type="ECO:0000256" key="1">
    <source>
        <dbReference type="ARBA" id="ARBA00004907"/>
    </source>
</evidence>
<dbReference type="GO" id="GO:0000162">
    <property type="term" value="P:L-tryptophan biosynthetic process"/>
    <property type="evidence" value="ECO:0007669"/>
    <property type="project" value="UniProtKB-KW"/>
</dbReference>
<dbReference type="GO" id="GO:0005829">
    <property type="term" value="C:cytosol"/>
    <property type="evidence" value="ECO:0007669"/>
    <property type="project" value="TreeGrafter"/>
</dbReference>
<evidence type="ECO:0000313" key="13">
    <source>
        <dbReference type="Proteomes" id="UP001150569"/>
    </source>
</evidence>
<evidence type="ECO:0000256" key="8">
    <source>
        <dbReference type="ARBA" id="ARBA00061500"/>
    </source>
</evidence>
<dbReference type="Gene3D" id="1.20.970.10">
    <property type="entry name" value="Transferase, Pyrimidine Nucleoside Phosphorylase, Chain C"/>
    <property type="match status" value="1"/>
</dbReference>
<evidence type="ECO:0000256" key="7">
    <source>
        <dbReference type="ARBA" id="ARBA00023141"/>
    </source>
</evidence>
<dbReference type="Pfam" id="PF00591">
    <property type="entry name" value="Glycos_transf_3"/>
    <property type="match status" value="1"/>
</dbReference>
<evidence type="ECO:0000256" key="5">
    <source>
        <dbReference type="ARBA" id="ARBA00022679"/>
    </source>
</evidence>
<protein>
    <recommendedName>
        <fullName evidence="9">Anthranilate phosphoribosyltransferase</fullName>
        <ecNumber evidence="2">2.4.2.18</ecNumber>
    </recommendedName>
</protein>
<dbReference type="InterPro" id="IPR017459">
    <property type="entry name" value="Glycosyl_Trfase_fam3_N_dom"/>
</dbReference>
<dbReference type="PANTHER" id="PTHR43285">
    <property type="entry name" value="ANTHRANILATE PHOSPHORIBOSYLTRANSFERASE"/>
    <property type="match status" value="1"/>
</dbReference>
<name>A0A9W7ZWQ3_9FUNG</name>
<sequence length="364" mass="38365">MTELTTPTPPSAELVGLLKKLTSHPDDFTTADLTQSLEEVFSGRSSAAQTSALLVALALTKVDQRPEAIAGAAETLLRHAVPVDVAPHATWRQRVVDIVGTGGDGHNTFNVSTSAAIVAAGAGCKVAKHGSRSSTSNSGSADLLEAFGCNLMNFPLRDLAAHLERANFCFLFAPRFHPQMGRVAAIRKEIGTRTIFNVLGPLINPVTPRRLIVGVHSPYLGPIMAEALRLNGVQHGMVVCGAEGLDEISPAGPTHVWTIYEDAVVSSTVHPDDFGLPVHPLSAVKGESGTANAQYLKRILNGEVPNSPIVDFILLNASALLVVAGMATSYADGVNLARESITSGRARAALEEFATFTQHETAEA</sequence>
<evidence type="ECO:0000256" key="2">
    <source>
        <dbReference type="ARBA" id="ARBA00011948"/>
    </source>
</evidence>
<feature type="domain" description="Glycosyl transferase family 3 N-terminal" evidence="11">
    <location>
        <begin position="17"/>
        <end position="80"/>
    </location>
</feature>
<keyword evidence="6" id="KW-0822">Tryptophan biosynthesis</keyword>
<dbReference type="NCBIfam" id="TIGR01245">
    <property type="entry name" value="trpD"/>
    <property type="match status" value="1"/>
</dbReference>
<evidence type="ECO:0000259" key="10">
    <source>
        <dbReference type="Pfam" id="PF00591"/>
    </source>
</evidence>
<dbReference type="GO" id="GO:0004048">
    <property type="term" value="F:anthranilate phosphoribosyltransferase activity"/>
    <property type="evidence" value="ECO:0007669"/>
    <property type="project" value="UniProtKB-EC"/>
</dbReference>
<gene>
    <name evidence="12" type="primary">TRP4_1</name>
    <name evidence="12" type="ORF">IWQ60_008679</name>
</gene>
<dbReference type="PANTHER" id="PTHR43285:SF2">
    <property type="entry name" value="ANTHRANILATE PHOSPHORIBOSYLTRANSFERASE"/>
    <property type="match status" value="1"/>
</dbReference>
<accession>A0A9W7ZWQ3</accession>
<evidence type="ECO:0000313" key="12">
    <source>
        <dbReference type="EMBL" id="KAJ1914800.1"/>
    </source>
</evidence>
<comment type="pathway">
    <text evidence="1">Amino-acid biosynthesis; L-tryptophan biosynthesis; L-tryptophan from chorismate: step 2/5.</text>
</comment>
<dbReference type="OrthoDB" id="427800at2759"/>
<dbReference type="EC" id="2.4.2.18" evidence="2"/>
<evidence type="ECO:0000256" key="9">
    <source>
        <dbReference type="ARBA" id="ARBA00071401"/>
    </source>
</evidence>
<dbReference type="HAMAP" id="MF_00211">
    <property type="entry name" value="TrpD"/>
    <property type="match status" value="1"/>
</dbReference>
<evidence type="ECO:0000259" key="11">
    <source>
        <dbReference type="Pfam" id="PF02885"/>
    </source>
</evidence>
<dbReference type="Pfam" id="PF02885">
    <property type="entry name" value="Glycos_trans_3N"/>
    <property type="match status" value="1"/>
</dbReference>
<dbReference type="InterPro" id="IPR000312">
    <property type="entry name" value="Glycosyl_Trfase_fam3"/>
</dbReference>
<keyword evidence="4 12" id="KW-0328">Glycosyltransferase</keyword>
<evidence type="ECO:0000256" key="6">
    <source>
        <dbReference type="ARBA" id="ARBA00022822"/>
    </source>
</evidence>
<proteinExistence type="inferred from homology"/>
<dbReference type="AlphaFoldDB" id="A0A9W7ZWQ3"/>
<dbReference type="Gene3D" id="3.40.1030.10">
    <property type="entry name" value="Nucleoside phosphorylase/phosphoribosyltransferase catalytic domain"/>
    <property type="match status" value="1"/>
</dbReference>
<dbReference type="FunFam" id="3.40.1030.10:FF:000002">
    <property type="entry name" value="Anthranilate phosphoribosyltransferase"/>
    <property type="match status" value="1"/>
</dbReference>
<comment type="caution">
    <text evidence="12">The sequence shown here is derived from an EMBL/GenBank/DDBJ whole genome shotgun (WGS) entry which is preliminary data.</text>
</comment>
<dbReference type="InterPro" id="IPR035902">
    <property type="entry name" value="Nuc_phospho_transferase"/>
</dbReference>
<evidence type="ECO:0000256" key="3">
    <source>
        <dbReference type="ARBA" id="ARBA00022605"/>
    </source>
</evidence>